<comment type="caution">
    <text evidence="1">The sequence shown here is derived from an EMBL/GenBank/DDBJ whole genome shotgun (WGS) entry which is preliminary data.</text>
</comment>
<dbReference type="EMBL" id="VSRR010000152">
    <property type="protein sequence ID" value="MPC11234.1"/>
    <property type="molecule type" value="Genomic_DNA"/>
</dbReference>
<sequence length="168" mass="18174">MVNSSAWVAWNSLGADSIERLVEAGLVQHWKQQAVVLAAAAAPHNFDTKRRASSISLTHLQVYLAGGFPGAATGGGARRTGADRGVSRRQMLLADCVWKQLLTTVTHAQRHTGEDATHANLKGIVLSVFRLSPLKNIHMIAVDGSHQPPMTPLAHRILRTLLTIVTQH</sequence>
<keyword evidence="2" id="KW-1185">Reference proteome</keyword>
<dbReference type="AlphaFoldDB" id="A0A5B7CRE6"/>
<proteinExistence type="predicted"/>
<accession>A0A5B7CRE6</accession>
<evidence type="ECO:0000313" key="2">
    <source>
        <dbReference type="Proteomes" id="UP000324222"/>
    </source>
</evidence>
<organism evidence="1 2">
    <name type="scientific">Portunus trituberculatus</name>
    <name type="common">Swimming crab</name>
    <name type="synonym">Neptunus trituberculatus</name>
    <dbReference type="NCBI Taxonomy" id="210409"/>
    <lineage>
        <taxon>Eukaryota</taxon>
        <taxon>Metazoa</taxon>
        <taxon>Ecdysozoa</taxon>
        <taxon>Arthropoda</taxon>
        <taxon>Crustacea</taxon>
        <taxon>Multicrustacea</taxon>
        <taxon>Malacostraca</taxon>
        <taxon>Eumalacostraca</taxon>
        <taxon>Eucarida</taxon>
        <taxon>Decapoda</taxon>
        <taxon>Pleocyemata</taxon>
        <taxon>Brachyura</taxon>
        <taxon>Eubrachyura</taxon>
        <taxon>Portunoidea</taxon>
        <taxon>Portunidae</taxon>
        <taxon>Portuninae</taxon>
        <taxon>Portunus</taxon>
    </lineage>
</organism>
<dbReference type="Proteomes" id="UP000324222">
    <property type="component" value="Unassembled WGS sequence"/>
</dbReference>
<evidence type="ECO:0000313" key="1">
    <source>
        <dbReference type="EMBL" id="MPC11234.1"/>
    </source>
</evidence>
<name>A0A5B7CRE6_PORTR</name>
<gene>
    <name evidence="1" type="ORF">E2C01_003896</name>
</gene>
<reference evidence="1 2" key="1">
    <citation type="submission" date="2019-05" db="EMBL/GenBank/DDBJ databases">
        <title>Another draft genome of Portunus trituberculatus and its Hox gene families provides insights of decapod evolution.</title>
        <authorList>
            <person name="Jeong J.-H."/>
            <person name="Song I."/>
            <person name="Kim S."/>
            <person name="Choi T."/>
            <person name="Kim D."/>
            <person name="Ryu S."/>
            <person name="Kim W."/>
        </authorList>
    </citation>
    <scope>NUCLEOTIDE SEQUENCE [LARGE SCALE GENOMIC DNA]</scope>
    <source>
        <tissue evidence="1">Muscle</tissue>
    </source>
</reference>
<protein>
    <submittedName>
        <fullName evidence="1">Uncharacterized protein</fullName>
    </submittedName>
</protein>